<feature type="compositionally biased region" description="Basic and acidic residues" evidence="7">
    <location>
        <begin position="9"/>
        <end position="19"/>
    </location>
</feature>
<dbReference type="GO" id="GO:0012505">
    <property type="term" value="C:endomembrane system"/>
    <property type="evidence" value="ECO:0007669"/>
    <property type="project" value="UniProtKB-SubCell"/>
</dbReference>
<dbReference type="InterPro" id="IPR011701">
    <property type="entry name" value="MFS"/>
</dbReference>
<dbReference type="SUPFAM" id="SSF103473">
    <property type="entry name" value="MFS general substrate transporter"/>
    <property type="match status" value="1"/>
</dbReference>
<reference evidence="10" key="1">
    <citation type="submission" date="2013-08" db="EMBL/GenBank/DDBJ databases">
        <title>Gene expansion shapes genome architecture in the human pathogen Lichtheimia corymbifera: an evolutionary genomics analysis in the ancient terrestrial Mucorales (Mucoromycotina).</title>
        <authorList>
            <person name="Schwartze V.U."/>
            <person name="Winter S."/>
            <person name="Shelest E."/>
            <person name="Marcet-Houben M."/>
            <person name="Horn F."/>
            <person name="Wehner S."/>
            <person name="Hoffmann K."/>
            <person name="Riege K."/>
            <person name="Sammeth M."/>
            <person name="Nowrousian M."/>
            <person name="Valiante V."/>
            <person name="Linde J."/>
            <person name="Jacobsen I.D."/>
            <person name="Marz M."/>
            <person name="Brakhage A.A."/>
            <person name="Gabaldon T."/>
            <person name="Bocker S."/>
            <person name="Voigt K."/>
        </authorList>
    </citation>
    <scope>NUCLEOTIDE SEQUENCE [LARGE SCALE GENOMIC DNA]</scope>
    <source>
        <strain evidence="10">FSU 9682</strain>
    </source>
</reference>
<feature type="transmembrane region" description="Helical" evidence="8">
    <location>
        <begin position="118"/>
        <end position="144"/>
    </location>
</feature>
<keyword evidence="11" id="KW-1185">Reference proteome</keyword>
<evidence type="ECO:0000256" key="3">
    <source>
        <dbReference type="ARBA" id="ARBA00022692"/>
    </source>
</evidence>
<gene>
    <name evidence="10" type="ORF">LCOR_00097.1</name>
</gene>
<keyword evidence="3 8" id="KW-0812">Transmembrane</keyword>
<feature type="transmembrane region" description="Helical" evidence="8">
    <location>
        <begin position="244"/>
        <end position="264"/>
    </location>
</feature>
<dbReference type="CDD" id="cd17502">
    <property type="entry name" value="MFS_Azr1_MDR_like"/>
    <property type="match status" value="1"/>
</dbReference>
<proteinExistence type="predicted"/>
<dbReference type="PRINTS" id="PR01036">
    <property type="entry name" value="TCRTETB"/>
</dbReference>
<feature type="transmembrane region" description="Helical" evidence="8">
    <location>
        <begin position="50"/>
        <end position="75"/>
    </location>
</feature>
<dbReference type="OrthoDB" id="10021397at2759"/>
<evidence type="ECO:0000256" key="2">
    <source>
        <dbReference type="ARBA" id="ARBA00022448"/>
    </source>
</evidence>
<feature type="domain" description="Major facilitator superfamily (MFS) profile" evidence="9">
    <location>
        <begin position="53"/>
        <end position="536"/>
    </location>
</feature>
<dbReference type="GO" id="GO:0005886">
    <property type="term" value="C:plasma membrane"/>
    <property type="evidence" value="ECO:0007669"/>
    <property type="project" value="TreeGrafter"/>
</dbReference>
<dbReference type="EMBL" id="CBTN010000001">
    <property type="protein sequence ID" value="CDH48306.1"/>
    <property type="molecule type" value="Genomic_DNA"/>
</dbReference>
<evidence type="ECO:0000256" key="8">
    <source>
        <dbReference type="SAM" id="Phobius"/>
    </source>
</evidence>
<evidence type="ECO:0000256" key="1">
    <source>
        <dbReference type="ARBA" id="ARBA00004127"/>
    </source>
</evidence>
<feature type="transmembrane region" description="Helical" evidence="8">
    <location>
        <begin position="270"/>
        <end position="292"/>
    </location>
</feature>
<evidence type="ECO:0000256" key="4">
    <source>
        <dbReference type="ARBA" id="ARBA00022989"/>
    </source>
</evidence>
<feature type="transmembrane region" description="Helical" evidence="8">
    <location>
        <begin position="178"/>
        <end position="195"/>
    </location>
</feature>
<dbReference type="VEuPathDB" id="FungiDB:LCOR_00097.1"/>
<dbReference type="GO" id="GO:0022857">
    <property type="term" value="F:transmembrane transporter activity"/>
    <property type="evidence" value="ECO:0007669"/>
    <property type="project" value="InterPro"/>
</dbReference>
<dbReference type="PROSITE" id="PS50850">
    <property type="entry name" value="MFS"/>
    <property type="match status" value="1"/>
</dbReference>
<keyword evidence="2" id="KW-0813">Transport</keyword>
<dbReference type="AlphaFoldDB" id="A0A068RH58"/>
<sequence length="575" mass="62625">MSQPDDNGDASRQHRHNEVAVETDPLIPSSNTNTNTTGTKSAAPGTQRNVVLVFLGLQIALFAAALEYSIVSTALPRIGSDLKAMGISSWVASSYLLTQNAFNPVLVKLSDIFGRKNIILFSLSTFALGSLLCGVAQSMIWLIIARAFQGIGASGIGPMIHIIIADIVPLHKRANYQALIDVCFTAATLTGPFIGGTLTDYVSWRGVFFVNIPVCFISMAILTAALHLPRVIQGLKAQMMRIDYAGNVLVLGASVSLALALSLGSQDEAWGSPLVISLFSLTAILAGFLIYVEKYVALEPVIPLRLFTDRTVATLLIHRVGWGMAFSAYAYYLPLFFQVVRGDTAMLSGLRLIPVEISSVTFTFIAGRIVTHTGKYRPALRIGSALFCLCFVFFWWFDRTISWTYIYMALMLEGVGMGCVMASNMIAIQASVRHEVIAVVSGLGAYLGLLGANFGVATASAILNTLLKQNLPRVMPMEYAQRIFDSPQYVYNGLPAEYFDAAIEVYTTSFTYLWYTVTACASIALLCSLFVKQYSLRRPQETKTVANYQTVAVDDDAQSLGSDETLSVTLSRHED</sequence>
<evidence type="ECO:0000313" key="10">
    <source>
        <dbReference type="EMBL" id="CDH48306.1"/>
    </source>
</evidence>
<evidence type="ECO:0000313" key="11">
    <source>
        <dbReference type="Proteomes" id="UP000027586"/>
    </source>
</evidence>
<dbReference type="Gene3D" id="1.20.1720.10">
    <property type="entry name" value="Multidrug resistance protein D"/>
    <property type="match status" value="1"/>
</dbReference>
<comment type="caution">
    <text evidence="10">The sequence shown here is derived from an EMBL/GenBank/DDBJ whole genome shotgun (WGS) entry which is preliminary data.</text>
</comment>
<name>A0A068RH58_9FUNG</name>
<dbReference type="Pfam" id="PF07690">
    <property type="entry name" value="MFS_1"/>
    <property type="match status" value="1"/>
</dbReference>
<feature type="transmembrane region" description="Helical" evidence="8">
    <location>
        <begin position="378"/>
        <end position="397"/>
    </location>
</feature>
<feature type="transmembrane region" description="Helical" evidence="8">
    <location>
        <begin position="512"/>
        <end position="531"/>
    </location>
</feature>
<feature type="transmembrane region" description="Helical" evidence="8">
    <location>
        <begin position="403"/>
        <end position="424"/>
    </location>
</feature>
<feature type="region of interest" description="Disordered" evidence="7">
    <location>
        <begin position="1"/>
        <end position="43"/>
    </location>
</feature>
<feature type="transmembrane region" description="Helical" evidence="8">
    <location>
        <begin position="436"/>
        <end position="463"/>
    </location>
</feature>
<comment type="subcellular location">
    <subcellularLocation>
        <location evidence="1">Endomembrane system</location>
        <topology evidence="1">Multi-pass membrane protein</topology>
    </subcellularLocation>
</comment>
<protein>
    <recommendedName>
        <fullName evidence="6">MFS-type drug efflux transporter P55</fullName>
    </recommendedName>
</protein>
<evidence type="ECO:0000259" key="9">
    <source>
        <dbReference type="PROSITE" id="PS50850"/>
    </source>
</evidence>
<dbReference type="InterPro" id="IPR036259">
    <property type="entry name" value="MFS_trans_sf"/>
</dbReference>
<feature type="transmembrane region" description="Helical" evidence="8">
    <location>
        <begin position="207"/>
        <end position="232"/>
    </location>
</feature>
<dbReference type="InterPro" id="IPR020846">
    <property type="entry name" value="MFS_dom"/>
</dbReference>
<feature type="transmembrane region" description="Helical" evidence="8">
    <location>
        <begin position="312"/>
        <end position="332"/>
    </location>
</feature>
<evidence type="ECO:0000256" key="5">
    <source>
        <dbReference type="ARBA" id="ARBA00023136"/>
    </source>
</evidence>
<feature type="transmembrane region" description="Helical" evidence="8">
    <location>
        <begin position="150"/>
        <end position="171"/>
    </location>
</feature>
<dbReference type="PANTHER" id="PTHR23501:SF191">
    <property type="entry name" value="VACUOLAR BASIC AMINO ACID TRANSPORTER 4"/>
    <property type="match status" value="1"/>
</dbReference>
<accession>A0A068RH58</accession>
<feature type="transmembrane region" description="Helical" evidence="8">
    <location>
        <begin position="352"/>
        <end position="371"/>
    </location>
</feature>
<dbReference type="Proteomes" id="UP000027586">
    <property type="component" value="Unassembled WGS sequence"/>
</dbReference>
<evidence type="ECO:0000256" key="6">
    <source>
        <dbReference type="ARBA" id="ARBA00044273"/>
    </source>
</evidence>
<dbReference type="InterPro" id="IPR005829">
    <property type="entry name" value="Sugar_transporter_CS"/>
</dbReference>
<keyword evidence="4 8" id="KW-1133">Transmembrane helix</keyword>
<dbReference type="Gene3D" id="1.20.1250.20">
    <property type="entry name" value="MFS general substrate transporter like domains"/>
    <property type="match status" value="1"/>
</dbReference>
<dbReference type="PANTHER" id="PTHR23501">
    <property type="entry name" value="MAJOR FACILITATOR SUPERFAMILY"/>
    <property type="match status" value="1"/>
</dbReference>
<keyword evidence="5 8" id="KW-0472">Membrane</keyword>
<dbReference type="PROSITE" id="PS00216">
    <property type="entry name" value="SUGAR_TRANSPORT_1"/>
    <property type="match status" value="1"/>
</dbReference>
<organism evidence="10 11">
    <name type="scientific">Lichtheimia corymbifera JMRC:FSU:9682</name>
    <dbReference type="NCBI Taxonomy" id="1263082"/>
    <lineage>
        <taxon>Eukaryota</taxon>
        <taxon>Fungi</taxon>
        <taxon>Fungi incertae sedis</taxon>
        <taxon>Mucoromycota</taxon>
        <taxon>Mucoromycotina</taxon>
        <taxon>Mucoromycetes</taxon>
        <taxon>Mucorales</taxon>
        <taxon>Lichtheimiaceae</taxon>
        <taxon>Lichtheimia</taxon>
    </lineage>
</organism>
<dbReference type="STRING" id="1263082.A0A068RH58"/>
<feature type="transmembrane region" description="Helical" evidence="8">
    <location>
        <begin position="87"/>
        <end position="106"/>
    </location>
</feature>
<evidence type="ECO:0000256" key="7">
    <source>
        <dbReference type="SAM" id="MobiDB-lite"/>
    </source>
</evidence>